<gene>
    <name evidence="2" type="ORF">STRTUCAR8_08120</name>
</gene>
<evidence type="ECO:0000313" key="3">
    <source>
        <dbReference type="Proteomes" id="UP000010931"/>
    </source>
</evidence>
<evidence type="ECO:0000313" key="2">
    <source>
        <dbReference type="EMBL" id="ELP64470.1"/>
    </source>
</evidence>
<name>L7F1J4_STRT8</name>
<feature type="region of interest" description="Disordered" evidence="1">
    <location>
        <begin position="1"/>
        <end position="27"/>
    </location>
</feature>
<dbReference type="EMBL" id="AEJB01000452">
    <property type="protein sequence ID" value="ELP64470.1"/>
    <property type="molecule type" value="Genomic_DNA"/>
</dbReference>
<proteinExistence type="predicted"/>
<organism evidence="2 3">
    <name type="scientific">Streptomyces turgidiscabies (strain Car8)</name>
    <dbReference type="NCBI Taxonomy" id="698760"/>
    <lineage>
        <taxon>Bacteria</taxon>
        <taxon>Bacillati</taxon>
        <taxon>Actinomycetota</taxon>
        <taxon>Actinomycetes</taxon>
        <taxon>Kitasatosporales</taxon>
        <taxon>Streptomycetaceae</taxon>
        <taxon>Streptomyces</taxon>
    </lineage>
</organism>
<accession>L7F1J4</accession>
<protein>
    <submittedName>
        <fullName evidence="2">Uncharacterized protein</fullName>
    </submittedName>
</protein>
<comment type="caution">
    <text evidence="2">The sequence shown here is derived from an EMBL/GenBank/DDBJ whole genome shotgun (WGS) entry which is preliminary data.</text>
</comment>
<reference evidence="2 3" key="1">
    <citation type="journal article" date="2011" name="Plasmid">
        <title>Streptomyces turgidiscabies Car8 contains a modular pathogenicity island that shares virulence genes with other actinobacterial plant pathogens.</title>
        <authorList>
            <person name="Huguet-Tapia J.C."/>
            <person name="Badger J.H."/>
            <person name="Loria R."/>
            <person name="Pettis G.S."/>
        </authorList>
    </citation>
    <scope>NUCLEOTIDE SEQUENCE [LARGE SCALE GENOMIC DNA]</scope>
    <source>
        <strain evidence="2 3">Car8</strain>
    </source>
</reference>
<dbReference type="Proteomes" id="UP000010931">
    <property type="component" value="Unassembled WGS sequence"/>
</dbReference>
<sequence length="27" mass="2686">MGERRGREGGVLLAGLQEGVGGADDEG</sequence>
<feature type="non-terminal residue" evidence="2">
    <location>
        <position position="27"/>
    </location>
</feature>
<keyword evidence="3" id="KW-1185">Reference proteome</keyword>
<feature type="compositionally biased region" description="Gly residues" evidence="1">
    <location>
        <begin position="18"/>
        <end position="27"/>
    </location>
</feature>
<dbReference type="AlphaFoldDB" id="L7F1J4"/>
<evidence type="ECO:0000256" key="1">
    <source>
        <dbReference type="SAM" id="MobiDB-lite"/>
    </source>
</evidence>